<evidence type="ECO:0000259" key="2">
    <source>
        <dbReference type="Pfam" id="PF24750"/>
    </source>
</evidence>
<dbReference type="AlphaFoldDB" id="A0A5B6YJ70"/>
<dbReference type="SUPFAM" id="SSF81383">
    <property type="entry name" value="F-box domain"/>
    <property type="match status" value="1"/>
</dbReference>
<dbReference type="CDD" id="cd22157">
    <property type="entry name" value="F-box_AtFBW1-like"/>
    <property type="match status" value="1"/>
</dbReference>
<accession>A0A5B6YJ70</accession>
<dbReference type="InterPro" id="IPR055290">
    <property type="entry name" value="At3g26010-like"/>
</dbReference>
<dbReference type="InterPro" id="IPR036047">
    <property type="entry name" value="F-box-like_dom_sf"/>
</dbReference>
<feature type="domain" description="F-box" evidence="1">
    <location>
        <begin position="21"/>
        <end position="57"/>
    </location>
</feature>
<dbReference type="EMBL" id="GHES01001231">
    <property type="protein sequence ID" value="MPA31790.1"/>
    <property type="molecule type" value="Transcribed_RNA"/>
</dbReference>
<dbReference type="PANTHER" id="PTHR35546:SF25">
    <property type="entry name" value="F-BOX DOMAIN-CONTAINING PROTEIN"/>
    <property type="match status" value="1"/>
</dbReference>
<organism evidence="3">
    <name type="scientific">Davidia involucrata</name>
    <name type="common">Dove tree</name>
    <dbReference type="NCBI Taxonomy" id="16924"/>
    <lineage>
        <taxon>Eukaryota</taxon>
        <taxon>Viridiplantae</taxon>
        <taxon>Streptophyta</taxon>
        <taxon>Embryophyta</taxon>
        <taxon>Tracheophyta</taxon>
        <taxon>Spermatophyta</taxon>
        <taxon>Magnoliopsida</taxon>
        <taxon>eudicotyledons</taxon>
        <taxon>Gunneridae</taxon>
        <taxon>Pentapetalae</taxon>
        <taxon>asterids</taxon>
        <taxon>Cornales</taxon>
        <taxon>Nyssaceae</taxon>
        <taxon>Davidia</taxon>
    </lineage>
</organism>
<feature type="domain" description="F-box protein At3g26010-like beta-propeller" evidence="2">
    <location>
        <begin position="147"/>
        <end position="368"/>
    </location>
</feature>
<proteinExistence type="predicted"/>
<dbReference type="PANTHER" id="PTHR35546">
    <property type="entry name" value="F-BOX PROTEIN INTERACTION DOMAIN PROTEIN-RELATED"/>
    <property type="match status" value="1"/>
</dbReference>
<dbReference type="NCBIfam" id="TIGR01640">
    <property type="entry name" value="F_box_assoc_1"/>
    <property type="match status" value="1"/>
</dbReference>
<name>A0A5B6YJ70_DAVIN</name>
<reference evidence="3" key="1">
    <citation type="submission" date="2019-08" db="EMBL/GenBank/DDBJ databases">
        <title>Reference gene set and small RNA set construction with multiple tissues from Davidia involucrata Baill.</title>
        <authorList>
            <person name="Yang H."/>
            <person name="Zhou C."/>
            <person name="Li G."/>
            <person name="Wang J."/>
            <person name="Gao P."/>
            <person name="Wang M."/>
            <person name="Wang R."/>
            <person name="Zhao Y."/>
        </authorList>
    </citation>
    <scope>NUCLEOTIDE SEQUENCE</scope>
    <source>
        <tissue evidence="3">Mixed with DoveR01_LX</tissue>
    </source>
</reference>
<dbReference type="Pfam" id="PF24750">
    <property type="entry name" value="b-prop_At3g26010-like"/>
    <property type="match status" value="1"/>
</dbReference>
<dbReference type="InterPro" id="IPR017451">
    <property type="entry name" value="F-box-assoc_interact_dom"/>
</dbReference>
<sequence>MDFLESLIICNSGNPPSSRLLCDDLWVEILCRLPEKPLIRFKCVCKAWHCLISEVCLPRVLPASLPLAGLYFRTYALPDDMLLIRRGVIRDSSDAFFRHLARARDEHHMDYTSLEDNRGIGGGGGGGFLDSAYYTDLPFRQFSAENFLDSCNGLLLFRSASDFQYYVCNPMTRQCVPIPKARCHRHHLYAALAFNPSESPCYKIVRFALLQIENQALDIFSSDTGQWVRHLVQLDPQIRETTWLWQSVYFEGALYRLSLTWNLVRFDLNEVSARVIELPMTEMGGRNLMGCIGVSMGRLCYAKEEFNRLLIWSFRVHCEAMKWTLKYSISMSSLKNDLLSKGHACDQMLWFQPCAIHPTSDVIFLGTPLRILSYDLKRNRLEEVYRTTDGIMIIGCFYPAFTHVRFPVSLNHLGKIHCRSTQLKTISEGMRVLSLETPSEDLEGIHVQITNGSA</sequence>
<dbReference type="Pfam" id="PF00646">
    <property type="entry name" value="F-box"/>
    <property type="match status" value="1"/>
</dbReference>
<evidence type="ECO:0000259" key="1">
    <source>
        <dbReference type="Pfam" id="PF00646"/>
    </source>
</evidence>
<gene>
    <name evidence="3" type="ORF">Din_001231</name>
</gene>
<dbReference type="InterPro" id="IPR056592">
    <property type="entry name" value="Beta-prop_At3g26010-like"/>
</dbReference>
<protein>
    <submittedName>
        <fullName evidence="3">Uncharacterized protein</fullName>
    </submittedName>
</protein>
<dbReference type="InterPro" id="IPR001810">
    <property type="entry name" value="F-box_dom"/>
</dbReference>
<evidence type="ECO:0000313" key="3">
    <source>
        <dbReference type="EMBL" id="MPA31790.1"/>
    </source>
</evidence>